<organism evidence="8 9">
    <name type="scientific">Lichtheimia corymbifera JMRC:FSU:9682</name>
    <dbReference type="NCBI Taxonomy" id="1263082"/>
    <lineage>
        <taxon>Eukaryota</taxon>
        <taxon>Fungi</taxon>
        <taxon>Fungi incertae sedis</taxon>
        <taxon>Mucoromycota</taxon>
        <taxon>Mucoromycotina</taxon>
        <taxon>Mucoromycetes</taxon>
        <taxon>Mucorales</taxon>
        <taxon>Lichtheimiaceae</taxon>
        <taxon>Lichtheimia</taxon>
    </lineage>
</organism>
<accession>A0A068S1S8</accession>
<dbReference type="GO" id="GO:0015297">
    <property type="term" value="F:antiporter activity"/>
    <property type="evidence" value="ECO:0007669"/>
    <property type="project" value="InterPro"/>
</dbReference>
<name>A0A068S1S8_9FUNG</name>
<dbReference type="OrthoDB" id="2126698at2759"/>
<evidence type="ECO:0000256" key="6">
    <source>
        <dbReference type="SAM" id="MobiDB-lite"/>
    </source>
</evidence>
<sequence>MDQYHHHSKDTSNHHQEHTPLLGSDVNNVQPYTRLETFSWLFKNGLAISGTFILHQLLELTNIAVIGHIGKDELAAATLGNMVLNLGGYCLTVGSTTTLEKLCGQAWTGARDKTLVGLYLQRAIAIMTASLACIAVVFAYSSPLLVAMGQDPKLSDLAAMYLQYSFFGMAVYSAFDAYRKFLLAQGIVYGSMCILIAAVPVNAAVQYAFVFILNLGLKGAPLGMALTYTIMLISLVVYSRVWCAAKMEQSWGGWTWKCLDDWKDYIRQASFNVMTYLCETAAGEAAVLAIAYHSVNGGSTAIGAQSVLARTFMASRMLGNGLSSAAATRVGHALGRGSAIDARETWIQGCWLSLLSSQPLTLLLICTRSSFGYIFTKDEQVVQLVARTLPILAFFMLFPTINGHCYGTLRGLGRQIISAVASFVSYYVIGVPIGLVLIFSVHVSLSSVVSMWLGLGIASFLYAAIQMLFLFMVDWKAECRRVKQQLLENNKD</sequence>
<dbReference type="EMBL" id="CBTN010000028">
    <property type="protein sequence ID" value="CDH55181.1"/>
    <property type="molecule type" value="Genomic_DNA"/>
</dbReference>
<dbReference type="GO" id="GO:0016020">
    <property type="term" value="C:membrane"/>
    <property type="evidence" value="ECO:0007669"/>
    <property type="project" value="UniProtKB-SubCell"/>
</dbReference>
<evidence type="ECO:0000256" key="3">
    <source>
        <dbReference type="ARBA" id="ARBA00022692"/>
    </source>
</evidence>
<keyword evidence="5 7" id="KW-0472">Membrane</keyword>
<feature type="compositionally biased region" description="Basic and acidic residues" evidence="6">
    <location>
        <begin position="9"/>
        <end position="18"/>
    </location>
</feature>
<dbReference type="GO" id="GO:0042910">
    <property type="term" value="F:xenobiotic transmembrane transporter activity"/>
    <property type="evidence" value="ECO:0007669"/>
    <property type="project" value="InterPro"/>
</dbReference>
<evidence type="ECO:0000256" key="4">
    <source>
        <dbReference type="ARBA" id="ARBA00022989"/>
    </source>
</evidence>
<dbReference type="Proteomes" id="UP000027586">
    <property type="component" value="Unassembled WGS sequence"/>
</dbReference>
<keyword evidence="3 7" id="KW-0812">Transmembrane</keyword>
<comment type="similarity">
    <text evidence="2">Belongs to the multi antimicrobial extrusion (MATE) (TC 2.A.66.1) family.</text>
</comment>
<evidence type="ECO:0000313" key="9">
    <source>
        <dbReference type="Proteomes" id="UP000027586"/>
    </source>
</evidence>
<feature type="transmembrane region" description="Helical" evidence="7">
    <location>
        <begin position="219"/>
        <end position="238"/>
    </location>
</feature>
<dbReference type="AlphaFoldDB" id="A0A068S1S8"/>
<keyword evidence="4 7" id="KW-1133">Transmembrane helix</keyword>
<keyword evidence="9" id="KW-1185">Reference proteome</keyword>
<gene>
    <name evidence="8" type="ORF">LCOR_06348.1</name>
</gene>
<dbReference type="CDD" id="cd13132">
    <property type="entry name" value="MATE_eukaryotic"/>
    <property type="match status" value="1"/>
</dbReference>
<evidence type="ECO:0000256" key="1">
    <source>
        <dbReference type="ARBA" id="ARBA00004141"/>
    </source>
</evidence>
<feature type="transmembrane region" description="Helical" evidence="7">
    <location>
        <begin position="187"/>
        <end position="213"/>
    </location>
</feature>
<dbReference type="PANTHER" id="PTHR11206">
    <property type="entry name" value="MULTIDRUG RESISTANCE PROTEIN"/>
    <property type="match status" value="1"/>
</dbReference>
<comment type="caution">
    <text evidence="8">The sequence shown here is derived from an EMBL/GenBank/DDBJ whole genome shotgun (WGS) entry which is preliminary data.</text>
</comment>
<dbReference type="GO" id="GO:1990961">
    <property type="term" value="P:xenobiotic detoxification by transmembrane export across the plasma membrane"/>
    <property type="evidence" value="ECO:0007669"/>
    <property type="project" value="InterPro"/>
</dbReference>
<feature type="transmembrane region" description="Helical" evidence="7">
    <location>
        <begin position="123"/>
        <end position="146"/>
    </location>
</feature>
<dbReference type="InterPro" id="IPR045069">
    <property type="entry name" value="MATE_euk"/>
</dbReference>
<dbReference type="STRING" id="1263082.A0A068S1S8"/>
<comment type="subcellular location">
    <subcellularLocation>
        <location evidence="1">Membrane</location>
        <topology evidence="1">Multi-pass membrane protein</topology>
    </subcellularLocation>
</comment>
<feature type="transmembrane region" description="Helical" evidence="7">
    <location>
        <begin position="451"/>
        <end position="473"/>
    </location>
</feature>
<evidence type="ECO:0000256" key="5">
    <source>
        <dbReference type="ARBA" id="ARBA00023136"/>
    </source>
</evidence>
<feature type="transmembrane region" description="Helical" evidence="7">
    <location>
        <begin position="391"/>
        <end position="409"/>
    </location>
</feature>
<feature type="transmembrane region" description="Helical" evidence="7">
    <location>
        <begin position="350"/>
        <end position="371"/>
    </location>
</feature>
<dbReference type="NCBIfam" id="TIGR00797">
    <property type="entry name" value="matE"/>
    <property type="match status" value="1"/>
</dbReference>
<dbReference type="VEuPathDB" id="FungiDB:LCOR_06348.1"/>
<feature type="transmembrane region" description="Helical" evidence="7">
    <location>
        <begin position="416"/>
        <end position="439"/>
    </location>
</feature>
<feature type="transmembrane region" description="Helical" evidence="7">
    <location>
        <begin position="158"/>
        <end position="175"/>
    </location>
</feature>
<evidence type="ECO:0000256" key="2">
    <source>
        <dbReference type="ARBA" id="ARBA00010199"/>
    </source>
</evidence>
<reference evidence="8" key="1">
    <citation type="submission" date="2013-08" db="EMBL/GenBank/DDBJ databases">
        <title>Gene expansion shapes genome architecture in the human pathogen Lichtheimia corymbifera: an evolutionary genomics analysis in the ancient terrestrial Mucorales (Mucoromycotina).</title>
        <authorList>
            <person name="Schwartze V.U."/>
            <person name="Winter S."/>
            <person name="Shelest E."/>
            <person name="Marcet-Houben M."/>
            <person name="Horn F."/>
            <person name="Wehner S."/>
            <person name="Hoffmann K."/>
            <person name="Riege K."/>
            <person name="Sammeth M."/>
            <person name="Nowrousian M."/>
            <person name="Valiante V."/>
            <person name="Linde J."/>
            <person name="Jacobsen I.D."/>
            <person name="Marz M."/>
            <person name="Brakhage A.A."/>
            <person name="Gabaldon T."/>
            <person name="Bocker S."/>
            <person name="Voigt K."/>
        </authorList>
    </citation>
    <scope>NUCLEOTIDE SEQUENCE [LARGE SCALE GENOMIC DNA]</scope>
    <source>
        <strain evidence="8">FSU 9682</strain>
    </source>
</reference>
<protein>
    <submittedName>
        <fullName evidence="8">Mate efflux family protein</fullName>
    </submittedName>
</protein>
<proteinExistence type="inferred from homology"/>
<feature type="region of interest" description="Disordered" evidence="6">
    <location>
        <begin position="1"/>
        <end position="24"/>
    </location>
</feature>
<evidence type="ECO:0000256" key="7">
    <source>
        <dbReference type="SAM" id="Phobius"/>
    </source>
</evidence>
<dbReference type="Pfam" id="PF01554">
    <property type="entry name" value="MatE"/>
    <property type="match status" value="2"/>
</dbReference>
<evidence type="ECO:0000313" key="8">
    <source>
        <dbReference type="EMBL" id="CDH55181.1"/>
    </source>
</evidence>
<dbReference type="InterPro" id="IPR002528">
    <property type="entry name" value="MATE_fam"/>
</dbReference>